<evidence type="ECO:0000313" key="2">
    <source>
        <dbReference type="Proteomes" id="UP000297014"/>
    </source>
</evidence>
<reference evidence="1 2" key="1">
    <citation type="submission" date="2014-01" db="EMBL/GenBank/DDBJ databases">
        <title>Draft genome sequencing of Bacillus alcalophilus CGMCC 1.3604.</title>
        <authorList>
            <person name="Yang J."/>
            <person name="Diao L."/>
            <person name="Yang S."/>
        </authorList>
    </citation>
    <scope>NUCLEOTIDE SEQUENCE [LARGE SCALE GENOMIC DNA]</scope>
    <source>
        <strain evidence="1 2">CGMCC 1.3604</strain>
    </source>
</reference>
<proteinExistence type="predicted"/>
<dbReference type="EMBL" id="JALP01000047">
    <property type="protein sequence ID" value="THG91774.1"/>
    <property type="molecule type" value="Genomic_DNA"/>
</dbReference>
<organism evidence="1 2">
    <name type="scientific">Alkalihalobacillus alcalophilus ATCC 27647 = CGMCC 1.3604</name>
    <dbReference type="NCBI Taxonomy" id="1218173"/>
    <lineage>
        <taxon>Bacteria</taxon>
        <taxon>Bacillati</taxon>
        <taxon>Bacillota</taxon>
        <taxon>Bacilli</taxon>
        <taxon>Bacillales</taxon>
        <taxon>Bacillaceae</taxon>
        <taxon>Alkalihalobacillus</taxon>
    </lineage>
</organism>
<comment type="caution">
    <text evidence="1">The sequence shown here is derived from an EMBL/GenBank/DDBJ whole genome shotgun (WGS) entry which is preliminary data.</text>
</comment>
<sequence length="48" mass="5945">MKQMNQFFELVDECKWKLDRNLTKQELELIMWIQERKLEALFEDAKPS</sequence>
<protein>
    <submittedName>
        <fullName evidence="1">Uncharacterized protein</fullName>
    </submittedName>
</protein>
<accession>A0A4S4K2A2</accession>
<gene>
    <name evidence="1" type="ORF">AJ85_01880</name>
</gene>
<dbReference type="Proteomes" id="UP000297014">
    <property type="component" value="Unassembled WGS sequence"/>
</dbReference>
<name>A0A4S4K2A2_ALKAL</name>
<dbReference type="AlphaFoldDB" id="A0A4S4K2A2"/>
<evidence type="ECO:0000313" key="1">
    <source>
        <dbReference type="EMBL" id="THG91774.1"/>
    </source>
</evidence>
<dbReference type="RefSeq" id="WP_168771618.1">
    <property type="nucleotide sequence ID" value="NZ_ALPT02000005.1"/>
</dbReference>